<dbReference type="InterPro" id="IPR000387">
    <property type="entry name" value="Tyr_Pase_dom"/>
</dbReference>
<dbReference type="PROSITE" id="PS00383">
    <property type="entry name" value="TYR_PHOSPHATASE_1"/>
    <property type="match status" value="1"/>
</dbReference>
<dbReference type="PRINTS" id="PR01908">
    <property type="entry name" value="ADSPHPHTASE"/>
</dbReference>
<dbReference type="SUPFAM" id="SSF52799">
    <property type="entry name" value="(Phosphotyrosine protein) phosphatases II"/>
    <property type="match status" value="1"/>
</dbReference>
<dbReference type="GO" id="GO:0043409">
    <property type="term" value="P:negative regulation of MAPK cascade"/>
    <property type="evidence" value="ECO:0007669"/>
    <property type="project" value="TreeGrafter"/>
</dbReference>
<dbReference type="CDD" id="cd14515">
    <property type="entry name" value="DUSP3-like"/>
    <property type="match status" value="1"/>
</dbReference>
<dbReference type="GO" id="GO:0008138">
    <property type="term" value="F:protein tyrosine/serine/threonine phosphatase activity"/>
    <property type="evidence" value="ECO:0007669"/>
    <property type="project" value="UniProtKB-UniRule"/>
</dbReference>
<feature type="compositionally biased region" description="Basic and acidic residues" evidence="8">
    <location>
        <begin position="1"/>
        <end position="17"/>
    </location>
</feature>
<evidence type="ECO:0000313" key="11">
    <source>
        <dbReference type="EMBL" id="KAK2184085.1"/>
    </source>
</evidence>
<evidence type="ECO:0000256" key="2">
    <source>
        <dbReference type="ARBA" id="ARBA00022801"/>
    </source>
</evidence>
<comment type="catalytic activity">
    <reaction evidence="7">
        <text>O-phospho-L-tyrosyl-[protein] + H2O = L-tyrosyl-[protein] + phosphate</text>
        <dbReference type="Rhea" id="RHEA:10684"/>
        <dbReference type="Rhea" id="RHEA-COMP:10136"/>
        <dbReference type="Rhea" id="RHEA-COMP:20101"/>
        <dbReference type="ChEBI" id="CHEBI:15377"/>
        <dbReference type="ChEBI" id="CHEBI:43474"/>
        <dbReference type="ChEBI" id="CHEBI:46858"/>
        <dbReference type="ChEBI" id="CHEBI:61978"/>
        <dbReference type="EC" id="3.1.3.48"/>
    </reaction>
</comment>
<feature type="domain" description="Tyrosine-protein phosphatase" evidence="9">
    <location>
        <begin position="55"/>
        <end position="205"/>
    </location>
</feature>
<comment type="function">
    <text evidence="7">Dual specificity phosphatase able to dephosphorylate phosphotyrosine, phosphoserine and phosphothreonine residues, with a preference for phosphotyrosine as a substrate.</text>
</comment>
<keyword evidence="2 7" id="KW-0378">Hydrolase</keyword>
<dbReference type="PROSITE" id="PS50054">
    <property type="entry name" value="TYR_PHOSPHATASE_DUAL"/>
    <property type="match status" value="1"/>
</dbReference>
<dbReference type="PRINTS" id="PR01909">
    <property type="entry name" value="ADSPHPHTASEA"/>
</dbReference>
<keyword evidence="3 7" id="KW-0904">Protein phosphatase</keyword>
<dbReference type="GO" id="GO:0004725">
    <property type="term" value="F:protein tyrosine phosphatase activity"/>
    <property type="evidence" value="ECO:0007669"/>
    <property type="project" value="UniProtKB-EC"/>
</dbReference>
<dbReference type="InterPro" id="IPR020405">
    <property type="entry name" value="Atypical_DUSP_subfamA"/>
</dbReference>
<dbReference type="Proteomes" id="UP001209878">
    <property type="component" value="Unassembled WGS sequence"/>
</dbReference>
<organism evidence="11 12">
    <name type="scientific">Ridgeia piscesae</name>
    <name type="common">Tubeworm</name>
    <dbReference type="NCBI Taxonomy" id="27915"/>
    <lineage>
        <taxon>Eukaryota</taxon>
        <taxon>Metazoa</taxon>
        <taxon>Spiralia</taxon>
        <taxon>Lophotrochozoa</taxon>
        <taxon>Annelida</taxon>
        <taxon>Polychaeta</taxon>
        <taxon>Sedentaria</taxon>
        <taxon>Canalipalpata</taxon>
        <taxon>Sabellida</taxon>
        <taxon>Siboglinidae</taxon>
        <taxon>Ridgeia</taxon>
    </lineage>
</organism>
<sequence>MDDHVRDQRVEGQDHDGPTTQGEQHGHFSGVQLKRHLLQVSTNGSQHNPKWTVKPFDEVYPGIFLGDVSIAKDKEGLRRIGVTHVLNAAQGRKFNQIDTDDAFYSDIGVAFLGIPAIDVFGFKMSKYFATATDFIENALCSEGGKVLVHCQQGLSRSSSLVLAFLMLKRGLRAVDACTTLRQIRPVMPNDGFLEQLAALDCQLYCQDRHD</sequence>
<evidence type="ECO:0000256" key="8">
    <source>
        <dbReference type="SAM" id="MobiDB-lite"/>
    </source>
</evidence>
<dbReference type="EC" id="3.1.3.48" evidence="7"/>
<name>A0AAD9UCC6_RIDPI</name>
<keyword evidence="12" id="KW-1185">Reference proteome</keyword>
<dbReference type="PANTHER" id="PTHR45682:SF1">
    <property type="entry name" value="DUAL SPECIFICITY PROTEIN PHOSPHATASE 3"/>
    <property type="match status" value="1"/>
</dbReference>
<comment type="catalytic activity">
    <reaction evidence="4 7">
        <text>O-phospho-L-seryl-[protein] + H2O = L-seryl-[protein] + phosphate</text>
        <dbReference type="Rhea" id="RHEA:20629"/>
        <dbReference type="Rhea" id="RHEA-COMP:9863"/>
        <dbReference type="Rhea" id="RHEA-COMP:11604"/>
        <dbReference type="ChEBI" id="CHEBI:15377"/>
        <dbReference type="ChEBI" id="CHEBI:29999"/>
        <dbReference type="ChEBI" id="CHEBI:43474"/>
        <dbReference type="ChEBI" id="CHEBI:83421"/>
        <dbReference type="EC" id="3.1.3.16"/>
    </reaction>
</comment>
<protein>
    <recommendedName>
        <fullName evidence="7">Dual specificity protein phosphatase</fullName>
        <ecNumber evidence="7">3.1.3.16</ecNumber>
        <ecNumber evidence="7">3.1.3.48</ecNumber>
    </recommendedName>
</protein>
<dbReference type="GO" id="GO:0033549">
    <property type="term" value="F:MAP kinase phosphatase activity"/>
    <property type="evidence" value="ECO:0007669"/>
    <property type="project" value="TreeGrafter"/>
</dbReference>
<dbReference type="InterPro" id="IPR020422">
    <property type="entry name" value="TYR_PHOSPHATASE_DUAL_dom"/>
</dbReference>
<evidence type="ECO:0000259" key="9">
    <source>
        <dbReference type="PROSITE" id="PS50054"/>
    </source>
</evidence>
<reference evidence="11" key="1">
    <citation type="journal article" date="2023" name="Mol. Biol. Evol.">
        <title>Third-Generation Sequencing Reveals the Adaptive Role of the Epigenome in Three Deep-Sea Polychaetes.</title>
        <authorList>
            <person name="Perez M."/>
            <person name="Aroh O."/>
            <person name="Sun Y."/>
            <person name="Lan Y."/>
            <person name="Juniper S.K."/>
            <person name="Young C.R."/>
            <person name="Angers B."/>
            <person name="Qian P.Y."/>
        </authorList>
    </citation>
    <scope>NUCLEOTIDE SEQUENCE</scope>
    <source>
        <strain evidence="11">R07B-5</strain>
    </source>
</reference>
<evidence type="ECO:0000256" key="7">
    <source>
        <dbReference type="RuleBase" id="RU366038"/>
    </source>
</evidence>
<dbReference type="GO" id="GO:0004722">
    <property type="term" value="F:protein serine/threonine phosphatase activity"/>
    <property type="evidence" value="ECO:0007669"/>
    <property type="project" value="UniProtKB-EC"/>
</dbReference>
<dbReference type="InterPro" id="IPR000340">
    <property type="entry name" value="Dual-sp_phosphatase_cat-dom"/>
</dbReference>
<dbReference type="AlphaFoldDB" id="A0AAD9UCC6"/>
<gene>
    <name evidence="11" type="ORF">NP493_283g03021</name>
</gene>
<dbReference type="GO" id="GO:0005737">
    <property type="term" value="C:cytoplasm"/>
    <property type="evidence" value="ECO:0007669"/>
    <property type="project" value="TreeGrafter"/>
</dbReference>
<dbReference type="InterPro" id="IPR016130">
    <property type="entry name" value="Tyr_Pase_AS"/>
</dbReference>
<dbReference type="InterPro" id="IPR029021">
    <property type="entry name" value="Prot-tyrosine_phosphatase-like"/>
</dbReference>
<feature type="active site" description="Phosphocysteine intermediate" evidence="6">
    <location>
        <position position="150"/>
    </location>
</feature>
<evidence type="ECO:0000259" key="10">
    <source>
        <dbReference type="PROSITE" id="PS50056"/>
    </source>
</evidence>
<evidence type="ECO:0000256" key="5">
    <source>
        <dbReference type="ARBA" id="ARBA00048336"/>
    </source>
</evidence>
<dbReference type="PROSITE" id="PS50056">
    <property type="entry name" value="TYR_PHOSPHATASE_2"/>
    <property type="match status" value="1"/>
</dbReference>
<evidence type="ECO:0000313" key="12">
    <source>
        <dbReference type="Proteomes" id="UP001209878"/>
    </source>
</evidence>
<dbReference type="SMART" id="SM00195">
    <property type="entry name" value="DSPc"/>
    <property type="match status" value="1"/>
</dbReference>
<dbReference type="PANTHER" id="PTHR45682">
    <property type="entry name" value="AGAP008228-PA"/>
    <property type="match status" value="1"/>
</dbReference>
<dbReference type="Pfam" id="PF00782">
    <property type="entry name" value="DSPc"/>
    <property type="match status" value="1"/>
</dbReference>
<dbReference type="EMBL" id="JAODUO010000283">
    <property type="protein sequence ID" value="KAK2184085.1"/>
    <property type="molecule type" value="Genomic_DNA"/>
</dbReference>
<comment type="similarity">
    <text evidence="1 7">Belongs to the protein-tyrosine phosphatase family. Non-receptor class dual specificity subfamily.</text>
</comment>
<evidence type="ECO:0000256" key="1">
    <source>
        <dbReference type="ARBA" id="ARBA00008601"/>
    </source>
</evidence>
<evidence type="ECO:0000256" key="4">
    <source>
        <dbReference type="ARBA" id="ARBA00047761"/>
    </source>
</evidence>
<comment type="catalytic activity">
    <reaction evidence="5 7">
        <text>O-phospho-L-threonyl-[protein] + H2O = L-threonyl-[protein] + phosphate</text>
        <dbReference type="Rhea" id="RHEA:47004"/>
        <dbReference type="Rhea" id="RHEA-COMP:11060"/>
        <dbReference type="Rhea" id="RHEA-COMP:11605"/>
        <dbReference type="ChEBI" id="CHEBI:15377"/>
        <dbReference type="ChEBI" id="CHEBI:30013"/>
        <dbReference type="ChEBI" id="CHEBI:43474"/>
        <dbReference type="ChEBI" id="CHEBI:61977"/>
        <dbReference type="EC" id="3.1.3.16"/>
    </reaction>
</comment>
<evidence type="ECO:0000256" key="3">
    <source>
        <dbReference type="ARBA" id="ARBA00022912"/>
    </source>
</evidence>
<evidence type="ECO:0000256" key="6">
    <source>
        <dbReference type="PIRSR" id="PIRSR620405-1"/>
    </source>
</evidence>
<dbReference type="EC" id="3.1.3.16" evidence="7"/>
<feature type="domain" description="Tyrosine specific protein phosphatases" evidence="10">
    <location>
        <begin position="126"/>
        <end position="187"/>
    </location>
</feature>
<proteinExistence type="inferred from homology"/>
<accession>A0AAD9UCC6</accession>
<comment type="caution">
    <text evidence="11">The sequence shown here is derived from an EMBL/GenBank/DDBJ whole genome shotgun (WGS) entry which is preliminary data.</text>
</comment>
<dbReference type="Gene3D" id="3.90.190.10">
    <property type="entry name" value="Protein tyrosine phosphatase superfamily"/>
    <property type="match status" value="1"/>
</dbReference>
<feature type="region of interest" description="Disordered" evidence="8">
    <location>
        <begin position="1"/>
        <end position="26"/>
    </location>
</feature>